<keyword evidence="4" id="KW-0539">Nucleus</keyword>
<accession>A0A5P1EH88</accession>
<keyword evidence="1" id="KW-0805">Transcription regulation</keyword>
<dbReference type="SUPFAM" id="SSF46689">
    <property type="entry name" value="Homeodomain-like"/>
    <property type="match status" value="1"/>
</dbReference>
<dbReference type="EMBL" id="CM007387">
    <property type="protein sequence ID" value="ONK64199.1"/>
    <property type="molecule type" value="Genomic_DNA"/>
</dbReference>
<name>A0A5P1EH88_ASPOF</name>
<evidence type="ECO:0000256" key="2">
    <source>
        <dbReference type="ARBA" id="ARBA00023125"/>
    </source>
</evidence>
<dbReference type="InterPro" id="IPR017930">
    <property type="entry name" value="Myb_dom"/>
</dbReference>
<evidence type="ECO:0000256" key="3">
    <source>
        <dbReference type="ARBA" id="ARBA00023163"/>
    </source>
</evidence>
<evidence type="ECO:0000313" key="6">
    <source>
        <dbReference type="EMBL" id="ONK64199.1"/>
    </source>
</evidence>
<dbReference type="InterPro" id="IPR006447">
    <property type="entry name" value="Myb_dom_plants"/>
</dbReference>
<dbReference type="InterPro" id="IPR009057">
    <property type="entry name" value="Homeodomain-like_sf"/>
</dbReference>
<dbReference type="InterPro" id="IPR001005">
    <property type="entry name" value="SANT/Myb"/>
</dbReference>
<dbReference type="Pfam" id="PF00249">
    <property type="entry name" value="Myb_DNA-binding"/>
    <property type="match status" value="1"/>
</dbReference>
<dbReference type="Gene3D" id="1.10.10.60">
    <property type="entry name" value="Homeodomain-like"/>
    <property type="match status" value="1"/>
</dbReference>
<feature type="domain" description="HTH myb-type" evidence="5">
    <location>
        <begin position="15"/>
        <end position="75"/>
    </location>
</feature>
<keyword evidence="7" id="KW-1185">Reference proteome</keyword>
<sequence length="215" mass="23880">MGSFGRNGSVRQYNRSKVPRLRWTPELHRLFVHAIDTLGGQDKATPKLVLQLMNIKGLTISHVKSHLQMYRSMRNDISRQDLHPTHDDVGFFPCSNLNPLPTLKSQGIYQAVTLQYKYYDYMQAMAMEKGDDHLFNFIEESNSFKENGCQLKADDDSSPSLSLSLNLNQGSNYASSASESSCIVSSSSSPSSRKCSGFSSGCSINLDLSMSIFGS</sequence>
<protein>
    <recommendedName>
        <fullName evidence="5">HTH myb-type domain-containing protein</fullName>
    </recommendedName>
</protein>
<evidence type="ECO:0000256" key="4">
    <source>
        <dbReference type="ARBA" id="ARBA00023242"/>
    </source>
</evidence>
<dbReference type="Proteomes" id="UP000243459">
    <property type="component" value="Chromosome 7"/>
</dbReference>
<dbReference type="GO" id="GO:0003677">
    <property type="term" value="F:DNA binding"/>
    <property type="evidence" value="ECO:0007669"/>
    <property type="project" value="UniProtKB-KW"/>
</dbReference>
<dbReference type="PROSITE" id="PS51294">
    <property type="entry name" value="HTH_MYB"/>
    <property type="match status" value="1"/>
</dbReference>
<dbReference type="NCBIfam" id="TIGR01557">
    <property type="entry name" value="myb_SHAQKYF"/>
    <property type="match status" value="1"/>
</dbReference>
<dbReference type="PANTHER" id="PTHR31314">
    <property type="entry name" value="MYB FAMILY TRANSCRIPTION FACTOR PHL7-LIKE"/>
    <property type="match status" value="1"/>
</dbReference>
<dbReference type="FunFam" id="1.10.10.60:FF:000002">
    <property type="entry name" value="Myb family transcription factor"/>
    <property type="match status" value="1"/>
</dbReference>
<organism evidence="6 7">
    <name type="scientific">Asparagus officinalis</name>
    <name type="common">Garden asparagus</name>
    <dbReference type="NCBI Taxonomy" id="4686"/>
    <lineage>
        <taxon>Eukaryota</taxon>
        <taxon>Viridiplantae</taxon>
        <taxon>Streptophyta</taxon>
        <taxon>Embryophyta</taxon>
        <taxon>Tracheophyta</taxon>
        <taxon>Spermatophyta</taxon>
        <taxon>Magnoliopsida</taxon>
        <taxon>Liliopsida</taxon>
        <taxon>Asparagales</taxon>
        <taxon>Asparagaceae</taxon>
        <taxon>Asparagoideae</taxon>
        <taxon>Asparagus</taxon>
    </lineage>
</organism>
<gene>
    <name evidence="6" type="ORF">A4U43_C07F23130</name>
</gene>
<dbReference type="InterPro" id="IPR046955">
    <property type="entry name" value="PHR1-like"/>
</dbReference>
<reference evidence="7" key="1">
    <citation type="journal article" date="2017" name="Nat. Commun.">
        <title>The asparagus genome sheds light on the origin and evolution of a young Y chromosome.</title>
        <authorList>
            <person name="Harkess A."/>
            <person name="Zhou J."/>
            <person name="Xu C."/>
            <person name="Bowers J.E."/>
            <person name="Van der Hulst R."/>
            <person name="Ayyampalayam S."/>
            <person name="Mercati F."/>
            <person name="Riccardi P."/>
            <person name="McKain M.R."/>
            <person name="Kakrana A."/>
            <person name="Tang H."/>
            <person name="Ray J."/>
            <person name="Groenendijk J."/>
            <person name="Arikit S."/>
            <person name="Mathioni S.M."/>
            <person name="Nakano M."/>
            <person name="Shan H."/>
            <person name="Telgmann-Rauber A."/>
            <person name="Kanno A."/>
            <person name="Yue Z."/>
            <person name="Chen H."/>
            <person name="Li W."/>
            <person name="Chen Y."/>
            <person name="Xu X."/>
            <person name="Zhang Y."/>
            <person name="Luo S."/>
            <person name="Chen H."/>
            <person name="Gao J."/>
            <person name="Mao Z."/>
            <person name="Pires J.C."/>
            <person name="Luo M."/>
            <person name="Kudrna D."/>
            <person name="Wing R.A."/>
            <person name="Meyers B.C."/>
            <person name="Yi K."/>
            <person name="Kong H."/>
            <person name="Lavrijsen P."/>
            <person name="Sunseri F."/>
            <person name="Falavigna A."/>
            <person name="Ye Y."/>
            <person name="Leebens-Mack J.H."/>
            <person name="Chen G."/>
        </authorList>
    </citation>
    <scope>NUCLEOTIDE SEQUENCE [LARGE SCALE GENOMIC DNA]</scope>
    <source>
        <strain evidence="7">cv. DH0086</strain>
    </source>
</reference>
<evidence type="ECO:0000313" key="7">
    <source>
        <dbReference type="Proteomes" id="UP000243459"/>
    </source>
</evidence>
<keyword evidence="2" id="KW-0238">DNA-binding</keyword>
<evidence type="ECO:0000256" key="1">
    <source>
        <dbReference type="ARBA" id="ARBA00023015"/>
    </source>
</evidence>
<evidence type="ECO:0000259" key="5">
    <source>
        <dbReference type="PROSITE" id="PS51294"/>
    </source>
</evidence>
<proteinExistence type="predicted"/>
<dbReference type="Gramene" id="ONK64199">
    <property type="protein sequence ID" value="ONK64199"/>
    <property type="gene ID" value="A4U43_C07F23130"/>
</dbReference>
<dbReference type="AlphaFoldDB" id="A0A5P1EH88"/>
<dbReference type="PANTHER" id="PTHR31314:SF188">
    <property type="entry name" value="TRANSCRIPTION FACTOR KAN2 ISOFORM X1-RELATED"/>
    <property type="match status" value="1"/>
</dbReference>
<dbReference type="GO" id="GO:0003700">
    <property type="term" value="F:DNA-binding transcription factor activity"/>
    <property type="evidence" value="ECO:0007669"/>
    <property type="project" value="InterPro"/>
</dbReference>
<keyword evidence="3" id="KW-0804">Transcription</keyword>